<dbReference type="GO" id="GO:0004803">
    <property type="term" value="F:transposase activity"/>
    <property type="evidence" value="ECO:0007669"/>
    <property type="project" value="InterPro"/>
</dbReference>
<dbReference type="Proteomes" id="UP000251402">
    <property type="component" value="Chromosome"/>
</dbReference>
<dbReference type="KEGG" id="mrub:DEO27_025585"/>
<dbReference type="RefSeq" id="WP_112574206.1">
    <property type="nucleotide sequence ID" value="NZ_CP043450.1"/>
</dbReference>
<name>A0A5C1I545_9SPHI</name>
<evidence type="ECO:0000259" key="1">
    <source>
        <dbReference type="SMART" id="SM01321"/>
    </source>
</evidence>
<dbReference type="Gene3D" id="3.30.70.1290">
    <property type="entry name" value="Transposase IS200-like"/>
    <property type="match status" value="1"/>
</dbReference>
<accession>A0A5C1I545</accession>
<gene>
    <name evidence="2" type="ORF">DEO27_025585</name>
</gene>
<dbReference type="Pfam" id="PF01797">
    <property type="entry name" value="Y1_Tnp"/>
    <property type="match status" value="1"/>
</dbReference>
<dbReference type="InterPro" id="IPR002686">
    <property type="entry name" value="Transposase_17"/>
</dbReference>
<sequence>MSNKYKFHDQDKLYFVSFSVVYWIDLFIRNEYKQILLESWKHCQKHKGLEIYGWCIMTSHVHMIIGSNGDKMEDILRDIKRHSAAALRQAIENNPFESRKEWMRWMMKRAGTKNSNNERFQLWQQDNHPIMLFNHNVLHQKLDYIHNNPVEAGFVENPEDYLYSSARNYYDLPGLLDIILVDPLLAE</sequence>
<proteinExistence type="predicted"/>
<protein>
    <submittedName>
        <fullName evidence="2">Transposase</fullName>
    </submittedName>
</protein>
<dbReference type="InterPro" id="IPR036515">
    <property type="entry name" value="Transposase_17_sf"/>
</dbReference>
<dbReference type="GO" id="GO:0043565">
    <property type="term" value="F:sequence-specific DNA binding"/>
    <property type="evidence" value="ECO:0007669"/>
    <property type="project" value="TreeGrafter"/>
</dbReference>
<reference evidence="2" key="1">
    <citation type="submission" date="2019-08" db="EMBL/GenBank/DDBJ databases">
        <title>Comparative genome analysis confer to the adaptation heavy metal polluted environment.</title>
        <authorList>
            <person name="Li Y."/>
        </authorList>
    </citation>
    <scope>NUCLEOTIDE SEQUENCE [LARGE SCALE GENOMIC DNA]</scope>
    <source>
        <strain evidence="2">P1</strain>
    </source>
</reference>
<dbReference type="PANTHER" id="PTHR36966">
    <property type="entry name" value="REP-ASSOCIATED TYROSINE TRANSPOSASE"/>
    <property type="match status" value="1"/>
</dbReference>
<dbReference type="AlphaFoldDB" id="A0A5C1I545"/>
<dbReference type="PANTHER" id="PTHR36966:SF1">
    <property type="entry name" value="REP-ASSOCIATED TYROSINE TRANSPOSASE"/>
    <property type="match status" value="1"/>
</dbReference>
<dbReference type="InterPro" id="IPR052715">
    <property type="entry name" value="RAYT_transposase"/>
</dbReference>
<feature type="domain" description="Transposase IS200-like" evidence="1">
    <location>
        <begin position="9"/>
        <end position="148"/>
    </location>
</feature>
<dbReference type="SUPFAM" id="SSF143422">
    <property type="entry name" value="Transposase IS200-like"/>
    <property type="match status" value="1"/>
</dbReference>
<dbReference type="SMART" id="SM01321">
    <property type="entry name" value="Y1_Tnp"/>
    <property type="match status" value="1"/>
</dbReference>
<evidence type="ECO:0000313" key="2">
    <source>
        <dbReference type="EMBL" id="QEM13237.1"/>
    </source>
</evidence>
<dbReference type="EMBL" id="CP043450">
    <property type="protein sequence ID" value="QEM13237.1"/>
    <property type="molecule type" value="Genomic_DNA"/>
</dbReference>
<keyword evidence="3" id="KW-1185">Reference proteome</keyword>
<dbReference type="OrthoDB" id="9788881at2"/>
<dbReference type="NCBIfam" id="NF047646">
    <property type="entry name" value="REP_Tyr_transpos"/>
    <property type="match status" value="1"/>
</dbReference>
<organism evidence="2 3">
    <name type="scientific">Mucilaginibacter rubeus</name>
    <dbReference type="NCBI Taxonomy" id="2027860"/>
    <lineage>
        <taxon>Bacteria</taxon>
        <taxon>Pseudomonadati</taxon>
        <taxon>Bacteroidota</taxon>
        <taxon>Sphingobacteriia</taxon>
        <taxon>Sphingobacteriales</taxon>
        <taxon>Sphingobacteriaceae</taxon>
        <taxon>Mucilaginibacter</taxon>
    </lineage>
</organism>
<evidence type="ECO:0000313" key="3">
    <source>
        <dbReference type="Proteomes" id="UP000251402"/>
    </source>
</evidence>
<dbReference type="GO" id="GO:0006313">
    <property type="term" value="P:DNA transposition"/>
    <property type="evidence" value="ECO:0007669"/>
    <property type="project" value="InterPro"/>
</dbReference>